<evidence type="ECO:0000256" key="11">
    <source>
        <dbReference type="ARBA" id="ARBA00049254"/>
    </source>
</evidence>
<comment type="function">
    <text evidence="2">Decomposes hydrogen peroxide into water and oxygen; serves to protect cells from the toxic effects of hydrogen peroxide.</text>
</comment>
<evidence type="ECO:0000256" key="2">
    <source>
        <dbReference type="ARBA" id="ARBA00002974"/>
    </source>
</evidence>
<evidence type="ECO:0000256" key="10">
    <source>
        <dbReference type="ARBA" id="ARBA00023324"/>
    </source>
</evidence>
<feature type="active site" evidence="12">
    <location>
        <position position="126"/>
    </location>
</feature>
<dbReference type="GO" id="GO:0042542">
    <property type="term" value="P:response to hydrogen peroxide"/>
    <property type="evidence" value="ECO:0007669"/>
    <property type="project" value="TreeGrafter"/>
</dbReference>
<dbReference type="EMBL" id="JNVM01000014">
    <property type="protein sequence ID" value="KEQ24761.1"/>
    <property type="molecule type" value="Genomic_DNA"/>
</dbReference>
<dbReference type="Pfam" id="PF00199">
    <property type="entry name" value="Catalase"/>
    <property type="match status" value="1"/>
</dbReference>
<keyword evidence="9 13" id="KW-0408">Iron</keyword>
<dbReference type="PRINTS" id="PR00067">
    <property type="entry name" value="CATALASE"/>
</dbReference>
<evidence type="ECO:0000259" key="16">
    <source>
        <dbReference type="SMART" id="SM01060"/>
    </source>
</evidence>
<gene>
    <name evidence="17" type="ORF">ET33_06690</name>
</gene>
<reference evidence="17 18" key="1">
    <citation type="submission" date="2014-06" db="EMBL/GenBank/DDBJ databases">
        <title>Draft genome sequence of Paenibacillus sp. MSt1.</title>
        <authorList>
            <person name="Aw Y.K."/>
            <person name="Ong K.S."/>
            <person name="Gan H.M."/>
            <person name="Lee S.M."/>
        </authorList>
    </citation>
    <scope>NUCLEOTIDE SEQUENCE [LARGE SCALE GENOMIC DNA]</scope>
    <source>
        <strain evidence="17 18">MSt1</strain>
    </source>
</reference>
<feature type="compositionally biased region" description="Polar residues" evidence="15">
    <location>
        <begin position="1"/>
        <end position="21"/>
    </location>
</feature>
<evidence type="ECO:0000256" key="8">
    <source>
        <dbReference type="ARBA" id="ARBA00023002"/>
    </source>
</evidence>
<evidence type="ECO:0000256" key="12">
    <source>
        <dbReference type="PIRSR" id="PIRSR038928-1"/>
    </source>
</evidence>
<feature type="region of interest" description="Disordered" evidence="15">
    <location>
        <begin position="1"/>
        <end position="25"/>
    </location>
</feature>
<dbReference type="GO" id="GO:0020037">
    <property type="term" value="F:heme binding"/>
    <property type="evidence" value="ECO:0007669"/>
    <property type="project" value="InterPro"/>
</dbReference>
<keyword evidence="10 14" id="KW-0376">Hydrogen peroxide</keyword>
<dbReference type="SUPFAM" id="SSF56634">
    <property type="entry name" value="Heme-dependent catalase-like"/>
    <property type="match status" value="1"/>
</dbReference>
<dbReference type="Pfam" id="PF06628">
    <property type="entry name" value="Catalase-rel"/>
    <property type="match status" value="1"/>
</dbReference>
<dbReference type="InterPro" id="IPR024708">
    <property type="entry name" value="Catalase_AS"/>
</dbReference>
<evidence type="ECO:0000256" key="14">
    <source>
        <dbReference type="RuleBase" id="RU000498"/>
    </source>
</evidence>
<dbReference type="InterPro" id="IPR011614">
    <property type="entry name" value="Catalase_core"/>
</dbReference>
<dbReference type="PROSITE" id="PS00438">
    <property type="entry name" value="CATALASE_2"/>
    <property type="match status" value="1"/>
</dbReference>
<dbReference type="Gene3D" id="2.40.180.10">
    <property type="entry name" value="Catalase core domain"/>
    <property type="match status" value="1"/>
</dbReference>
<proteinExistence type="inferred from homology"/>
<keyword evidence="5 14" id="KW-0575">Peroxidase</keyword>
<comment type="catalytic activity">
    <reaction evidence="11 14">
        <text>2 H2O2 = O2 + 2 H2O</text>
        <dbReference type="Rhea" id="RHEA:20309"/>
        <dbReference type="ChEBI" id="CHEBI:15377"/>
        <dbReference type="ChEBI" id="CHEBI:15379"/>
        <dbReference type="ChEBI" id="CHEBI:16240"/>
        <dbReference type="EC" id="1.11.1.6"/>
    </reaction>
</comment>
<dbReference type="EC" id="1.11.1.6" evidence="4 14"/>
<dbReference type="InterPro" id="IPR024711">
    <property type="entry name" value="Catalase_clade1/3"/>
</dbReference>
<keyword evidence="6 13" id="KW-0349">Heme</keyword>
<sequence length="485" mass="55222">MNHRLTTNQGAPVGDNQNSRTAGRRGPTLLEDYHLLEKLAHFDRERIPERVVHARGAGAHGVFRIERSMKPYTKAHFLQEAGQETPVFVRFSTVIHGTGSPETARDPRGFAVKLYTEEGNYDIVGNHLPVFFIRDALKFPDMVHSLKPAPDTNIQDPARYWDFMTLSPESTHMLTWVFSDHGTPANYRQMDGFGVHAFKWINAEGKVTYVKYHWKSLQGVVNLSADEVRDVQGRDFNHATRDLFDQIREGNFPQWALHVQLMPPEDLDRWGFDPLDATKVWPEDAYPLHRLGTMTLKRNPDNFFAEVEQSAFSPSALVPGIEPSEDKLLQGRLFSYPDTQRYRLGANYLQIPINCPYAPVRNHQRDGAMNVKQDTSTVNYEPNSASGSPQEDPAYAESEAPLTGPAIRQKIEKTDDFTQAGERYRSYTKQEQDNLIRNLVNDLKQTGQDIQLRAICNFFRADAEYGMRLAQGLGIDIQSFLPRSN</sequence>
<comment type="similarity">
    <text evidence="3 14">Belongs to the catalase family.</text>
</comment>
<evidence type="ECO:0000256" key="7">
    <source>
        <dbReference type="ARBA" id="ARBA00022723"/>
    </source>
</evidence>
<evidence type="ECO:0000256" key="1">
    <source>
        <dbReference type="ARBA" id="ARBA00001971"/>
    </source>
</evidence>
<name>A0A081P238_9BACL</name>
<dbReference type="PIRSF" id="PIRSF038928">
    <property type="entry name" value="Catalase_clade1-3"/>
    <property type="match status" value="1"/>
</dbReference>
<dbReference type="RefSeq" id="WP_036684448.1">
    <property type="nucleotide sequence ID" value="NZ_JNVM01000014.1"/>
</dbReference>
<evidence type="ECO:0000256" key="9">
    <source>
        <dbReference type="ARBA" id="ARBA00023004"/>
    </source>
</evidence>
<dbReference type="eggNOG" id="COG0753">
    <property type="taxonomic scope" value="Bacteria"/>
</dbReference>
<organism evidence="17 18">
    <name type="scientific">Paenibacillus tyrfis</name>
    <dbReference type="NCBI Taxonomy" id="1501230"/>
    <lineage>
        <taxon>Bacteria</taxon>
        <taxon>Bacillati</taxon>
        <taxon>Bacillota</taxon>
        <taxon>Bacilli</taxon>
        <taxon>Bacillales</taxon>
        <taxon>Paenibacillaceae</taxon>
        <taxon>Paenibacillus</taxon>
    </lineage>
</organism>
<dbReference type="PANTHER" id="PTHR11465:SF23">
    <property type="entry name" value="CATALASE-2"/>
    <property type="match status" value="1"/>
</dbReference>
<evidence type="ECO:0000256" key="4">
    <source>
        <dbReference type="ARBA" id="ARBA00012314"/>
    </source>
</evidence>
<comment type="caution">
    <text evidence="17">The sequence shown here is derived from an EMBL/GenBank/DDBJ whole genome shotgun (WGS) entry which is preliminary data.</text>
</comment>
<comment type="cofactor">
    <cofactor evidence="1 13">
        <name>heme</name>
        <dbReference type="ChEBI" id="CHEBI:30413"/>
    </cofactor>
</comment>
<protein>
    <recommendedName>
        <fullName evidence="4 14">Catalase</fullName>
        <ecNumber evidence="4 14">1.11.1.6</ecNumber>
    </recommendedName>
</protein>
<keyword evidence="18" id="KW-1185">Reference proteome</keyword>
<dbReference type="InterPro" id="IPR018028">
    <property type="entry name" value="Catalase"/>
</dbReference>
<evidence type="ECO:0000256" key="3">
    <source>
        <dbReference type="ARBA" id="ARBA00005329"/>
    </source>
</evidence>
<dbReference type="InterPro" id="IPR002226">
    <property type="entry name" value="Catalase_haem_BS"/>
</dbReference>
<dbReference type="SMART" id="SM01060">
    <property type="entry name" value="Catalase"/>
    <property type="match status" value="1"/>
</dbReference>
<dbReference type="OrthoDB" id="9760293at2"/>
<evidence type="ECO:0000313" key="17">
    <source>
        <dbReference type="EMBL" id="KEQ24761.1"/>
    </source>
</evidence>
<dbReference type="InterPro" id="IPR010582">
    <property type="entry name" value="Catalase_immune_responsive"/>
</dbReference>
<dbReference type="GO" id="GO:0046872">
    <property type="term" value="F:metal ion binding"/>
    <property type="evidence" value="ECO:0007669"/>
    <property type="project" value="UniProtKB-KW"/>
</dbReference>
<dbReference type="GO" id="GO:0005737">
    <property type="term" value="C:cytoplasm"/>
    <property type="evidence" value="ECO:0007669"/>
    <property type="project" value="TreeGrafter"/>
</dbReference>
<evidence type="ECO:0000256" key="6">
    <source>
        <dbReference type="ARBA" id="ARBA00022617"/>
    </source>
</evidence>
<evidence type="ECO:0000313" key="18">
    <source>
        <dbReference type="Proteomes" id="UP000028123"/>
    </source>
</evidence>
<keyword evidence="7 13" id="KW-0479">Metal-binding</keyword>
<dbReference type="FunFam" id="2.40.180.10:FF:000002">
    <property type="entry name" value="Catalase"/>
    <property type="match status" value="1"/>
</dbReference>
<feature type="active site" evidence="12">
    <location>
        <position position="53"/>
    </location>
</feature>
<feature type="domain" description="Catalase core" evidence="16">
    <location>
        <begin position="6"/>
        <end position="389"/>
    </location>
</feature>
<dbReference type="GO" id="GO:0042744">
    <property type="term" value="P:hydrogen peroxide catabolic process"/>
    <property type="evidence" value="ECO:0007669"/>
    <property type="project" value="UniProtKB-KW"/>
</dbReference>
<dbReference type="PROSITE" id="PS51402">
    <property type="entry name" value="CATALASE_3"/>
    <property type="match status" value="1"/>
</dbReference>
<dbReference type="PROSITE" id="PS00437">
    <property type="entry name" value="CATALASE_1"/>
    <property type="match status" value="1"/>
</dbReference>
<dbReference type="GO" id="GO:0004096">
    <property type="term" value="F:catalase activity"/>
    <property type="evidence" value="ECO:0007669"/>
    <property type="project" value="UniProtKB-EC"/>
</dbReference>
<dbReference type="PANTHER" id="PTHR11465">
    <property type="entry name" value="CATALASE"/>
    <property type="match status" value="1"/>
</dbReference>
<dbReference type="AlphaFoldDB" id="A0A081P238"/>
<evidence type="ECO:0000256" key="13">
    <source>
        <dbReference type="PIRSR" id="PIRSR038928-2"/>
    </source>
</evidence>
<evidence type="ECO:0000256" key="5">
    <source>
        <dbReference type="ARBA" id="ARBA00022559"/>
    </source>
</evidence>
<dbReference type="InterPro" id="IPR020835">
    <property type="entry name" value="Catalase_sf"/>
</dbReference>
<keyword evidence="8 14" id="KW-0560">Oxidoreductase</keyword>
<feature type="region of interest" description="Disordered" evidence="15">
    <location>
        <begin position="377"/>
        <end position="399"/>
    </location>
</feature>
<feature type="compositionally biased region" description="Polar residues" evidence="15">
    <location>
        <begin position="377"/>
        <end position="389"/>
    </location>
</feature>
<feature type="binding site" description="axial binding residue" evidence="13">
    <location>
        <position position="336"/>
    </location>
    <ligand>
        <name>heme</name>
        <dbReference type="ChEBI" id="CHEBI:30413"/>
    </ligand>
    <ligandPart>
        <name>Fe</name>
        <dbReference type="ChEBI" id="CHEBI:18248"/>
    </ligandPart>
</feature>
<evidence type="ECO:0000256" key="15">
    <source>
        <dbReference type="SAM" id="MobiDB-lite"/>
    </source>
</evidence>
<dbReference type="Proteomes" id="UP000028123">
    <property type="component" value="Unassembled WGS sequence"/>
</dbReference>
<dbReference type="CDD" id="cd08154">
    <property type="entry name" value="catalase_clade_1"/>
    <property type="match status" value="1"/>
</dbReference>
<accession>A0A081P238</accession>